<organism evidence="5">
    <name type="scientific">Phytophthora nicotianae</name>
    <name type="common">Potato buckeye rot agent</name>
    <name type="synonym">Phytophthora parasitica</name>
    <dbReference type="NCBI Taxonomy" id="4792"/>
    <lineage>
        <taxon>Eukaryota</taxon>
        <taxon>Sar</taxon>
        <taxon>Stramenopiles</taxon>
        <taxon>Oomycota</taxon>
        <taxon>Peronosporomycetes</taxon>
        <taxon>Peronosporales</taxon>
        <taxon>Peronosporaceae</taxon>
        <taxon>Phytophthora</taxon>
    </lineage>
</organism>
<gene>
    <name evidence="5" type="ORF">L917_13179</name>
</gene>
<dbReference type="PANTHER" id="PTHR28026:SF9">
    <property type="entry name" value="2-HYDROXY-PALMITIC ACID DIOXYGENASE MPO1"/>
    <property type="match status" value="1"/>
</dbReference>
<evidence type="ECO:0000259" key="4">
    <source>
        <dbReference type="PROSITE" id="PS50222"/>
    </source>
</evidence>
<feature type="transmembrane region" description="Helical" evidence="3">
    <location>
        <begin position="591"/>
        <end position="609"/>
    </location>
</feature>
<dbReference type="VEuPathDB" id="FungiDB:PPTG_14040"/>
<feature type="transmembrane region" description="Helical" evidence="3">
    <location>
        <begin position="1164"/>
        <end position="1183"/>
    </location>
</feature>
<dbReference type="AlphaFoldDB" id="W2KTL3"/>
<feature type="transmembrane region" description="Helical" evidence="3">
    <location>
        <begin position="117"/>
        <end position="136"/>
    </location>
</feature>
<feature type="transmembrane region" description="Helical" evidence="3">
    <location>
        <begin position="201"/>
        <end position="220"/>
    </location>
</feature>
<dbReference type="GO" id="GO:0016020">
    <property type="term" value="C:membrane"/>
    <property type="evidence" value="ECO:0007669"/>
    <property type="project" value="GOC"/>
</dbReference>
<reference evidence="5" key="1">
    <citation type="submission" date="2013-11" db="EMBL/GenBank/DDBJ databases">
        <title>The Genome Sequence of Phytophthora parasitica CHvinca01.</title>
        <authorList>
            <consortium name="The Broad Institute Genomics Platform"/>
            <person name="Russ C."/>
            <person name="Tyler B."/>
            <person name="Panabieres F."/>
            <person name="Shan W."/>
            <person name="Tripathy S."/>
            <person name="Grunwald N."/>
            <person name="Machado M."/>
            <person name="Johnson C.S."/>
            <person name="Arredondo F."/>
            <person name="Hong C."/>
            <person name="Coffey M."/>
            <person name="Young S.K."/>
            <person name="Zeng Q."/>
            <person name="Gargeya S."/>
            <person name="Fitzgerald M."/>
            <person name="Abouelleil A."/>
            <person name="Alvarado L."/>
            <person name="Chapman S.B."/>
            <person name="Gainer-Dewar J."/>
            <person name="Goldberg J."/>
            <person name="Griggs A."/>
            <person name="Gujja S."/>
            <person name="Hansen M."/>
            <person name="Howarth C."/>
            <person name="Imamovic A."/>
            <person name="Ireland A."/>
            <person name="Larimer J."/>
            <person name="McCowan C."/>
            <person name="Murphy C."/>
            <person name="Pearson M."/>
            <person name="Poon T.W."/>
            <person name="Priest M."/>
            <person name="Roberts A."/>
            <person name="Saif S."/>
            <person name="Shea T."/>
            <person name="Sykes S."/>
            <person name="Wortman J."/>
            <person name="Nusbaum C."/>
            <person name="Birren B."/>
        </authorList>
    </citation>
    <scope>NUCLEOTIDE SEQUENCE [LARGE SCALE GENOMIC DNA]</scope>
    <source>
        <strain evidence="5">CHvinca01</strain>
    </source>
</reference>
<dbReference type="PROSITE" id="PS00018">
    <property type="entry name" value="EF_HAND_1"/>
    <property type="match status" value="1"/>
</dbReference>
<feature type="transmembrane region" description="Helical" evidence="3">
    <location>
        <begin position="1139"/>
        <end position="1157"/>
    </location>
</feature>
<dbReference type="SUPFAM" id="SSF47473">
    <property type="entry name" value="EF-hand"/>
    <property type="match status" value="1"/>
</dbReference>
<name>W2KTL3_PHYNI</name>
<dbReference type="InterPro" id="IPR002048">
    <property type="entry name" value="EF_hand_dom"/>
</dbReference>
<accession>W2KTL3</accession>
<feature type="region of interest" description="Disordered" evidence="2">
    <location>
        <begin position="1"/>
        <end position="21"/>
    </location>
</feature>
<protein>
    <recommendedName>
        <fullName evidence="4">EF-hand domain-containing protein</fullName>
    </recommendedName>
</protein>
<dbReference type="GO" id="GO:0005509">
    <property type="term" value="F:calcium ion binding"/>
    <property type="evidence" value="ECO:0007669"/>
    <property type="project" value="InterPro"/>
</dbReference>
<keyword evidence="1" id="KW-0106">Calcium</keyword>
<dbReference type="Gene3D" id="1.10.238.10">
    <property type="entry name" value="EF-hand"/>
    <property type="match status" value="1"/>
</dbReference>
<dbReference type="GO" id="GO:0005783">
    <property type="term" value="C:endoplasmic reticulum"/>
    <property type="evidence" value="ECO:0007669"/>
    <property type="project" value="TreeGrafter"/>
</dbReference>
<dbReference type="PROSITE" id="PS50222">
    <property type="entry name" value="EF_HAND_2"/>
    <property type="match status" value="1"/>
</dbReference>
<dbReference type="InterPro" id="IPR011992">
    <property type="entry name" value="EF-hand-dom_pair"/>
</dbReference>
<keyword evidence="3" id="KW-1133">Transmembrane helix</keyword>
<evidence type="ECO:0000256" key="2">
    <source>
        <dbReference type="SAM" id="MobiDB-lite"/>
    </source>
</evidence>
<dbReference type="Pfam" id="PF06127">
    <property type="entry name" value="Mpo1-like"/>
    <property type="match status" value="1"/>
</dbReference>
<dbReference type="EMBL" id="KI681037">
    <property type="protein sequence ID" value="ETL87675.1"/>
    <property type="molecule type" value="Genomic_DNA"/>
</dbReference>
<keyword evidence="3" id="KW-0812">Transmembrane</keyword>
<dbReference type="Proteomes" id="UP000054423">
    <property type="component" value="Unassembled WGS sequence"/>
</dbReference>
<sequence length="1272" mass="144797">MTASSAMESHENDSPPTHTEVTFVTESPAEIKLRRTRNLTSSTDVADEIATNMRINLDKRRKGFLSPSRLSATFRQNTEMALRASFAVILSSIIQTRNQAYDPSHAHDKKWMFFPDWYYLGGLSYCAIMVVFSMAYNVGGTIREVCQGFSGVGVALLYNYILFAFVEVERFDSKADDPYINYYKINKAFNSNAYWINVPNMYATLPWIFVFTVGVMVLPFHINTRKYAVGTNAYFTLTIINPANPLRPGQLKSIDEELFDTSNILRNLRIFAIVGLLGALISVVAMCFPYPIFAISRLREDSQKAAADLLELLNIVVDSYCFKNKNVENMEFLKLRLRRKFDDAEARYRRMESLLEDAWWEQCFGLHYPLRFNRVMSRTYIKLVGSLIADLRTLSYAMRLEKYGRLHTTYMAILKREIYIIQTRSNDLLNEISHEVHDLSPHLDLKSLGALENQVEMALYQFRKIQNRTFAKEVVTPEEVAENVPLNLFLFSLNSLCSTLLNFQQSYNSRKYDDAHRVRSFVRKSLRKIVDPGYYRNPTTWINAFKITLAVMAGVGFSVGVYGFSSTVPSTIAYIMCETLGSSFRKTVNRVGGVVAGSIVPSVFKFFFVQICEPQVLSIVLTNIVMFIWVGMCMYVYFGQGYAAYSGMVAAFVASDTLMRQTDICYPNGSDSSSSIAVASYSSLAQTSVAVVIFISVETFIFPKSAISMLRHSIVDSLKLHQKAFDELFGHHLSSSVVMDESSMADVRRMLAVDIPNSLEKQRQLLVEAMVEPLLWRPNFSHDKYKRLLEISQGLLNNNYLLFKLLRWFHFRVSQNRVNLSSSDIRDVVVGTDVDGDVDCHAKWKVSTAHFQSLVRDIFDTMKLVFCDTFCYADPDQTAVFMQMKEAFRLADKDCSGELNANDVTVMLGNIFAQSGDVKKEQIKKYVQEFMDVVGKPGRTTVSFEDFMDALEHGLKLEIEVYHRVKPRPPALLSSALQRAIKNEGFQEKYVDDNNIFEKSDTSKLAGTVGPVTVSELSQTRGTSSDSLENASVFIRREYDVLNVEDFTTSEVVAHMKAAYAEWLLTDNRYERTSMEEQLLLNCLVTFYLSYHDTKINQYIHFACIWQIFISALCMFASLESFAEPPSFVTSLPYSQYMLLNPSCILAGIYMVWYIQLDRVAGSLGAALVFICYLFANFFVQVYAPSNFERPGWQIALAVHCFAWIMQFIGHGVFERRKPALFDSLDQALVTAPMFVLLEAMFAFGYRPELYKRVSFAAKANIKAFRAAGKTL</sequence>
<evidence type="ECO:0000313" key="5">
    <source>
        <dbReference type="EMBL" id="ETL87675.1"/>
    </source>
</evidence>
<feature type="transmembrane region" description="Helical" evidence="3">
    <location>
        <begin position="1099"/>
        <end position="1119"/>
    </location>
</feature>
<dbReference type="InterPro" id="IPR009305">
    <property type="entry name" value="Mpo1-like"/>
</dbReference>
<feature type="transmembrane region" description="Helical" evidence="3">
    <location>
        <begin position="1195"/>
        <end position="1214"/>
    </location>
</feature>
<evidence type="ECO:0000256" key="1">
    <source>
        <dbReference type="ARBA" id="ARBA00022837"/>
    </source>
</evidence>
<dbReference type="GO" id="GO:0046521">
    <property type="term" value="P:sphingoid catabolic process"/>
    <property type="evidence" value="ECO:0007669"/>
    <property type="project" value="TreeGrafter"/>
</dbReference>
<dbReference type="OrthoDB" id="191686at2759"/>
<keyword evidence="3" id="KW-0472">Membrane</keyword>
<feature type="transmembrane region" description="Helical" evidence="3">
    <location>
        <begin position="270"/>
        <end position="293"/>
    </location>
</feature>
<feature type="transmembrane region" description="Helical" evidence="3">
    <location>
        <begin position="148"/>
        <end position="166"/>
    </location>
</feature>
<dbReference type="SMART" id="SM00054">
    <property type="entry name" value="EFh"/>
    <property type="match status" value="2"/>
</dbReference>
<feature type="transmembrane region" description="Helical" evidence="3">
    <location>
        <begin position="616"/>
        <end position="638"/>
    </location>
</feature>
<proteinExistence type="predicted"/>
<dbReference type="InterPro" id="IPR018247">
    <property type="entry name" value="EF_Hand_1_Ca_BS"/>
</dbReference>
<dbReference type="PANTHER" id="PTHR28026">
    <property type="entry name" value="DUF962 DOMAIN PROTEIN (AFU_ORTHOLOGUE AFUA_8G05310)"/>
    <property type="match status" value="1"/>
</dbReference>
<feature type="domain" description="EF-hand" evidence="4">
    <location>
        <begin position="879"/>
        <end position="914"/>
    </location>
</feature>
<evidence type="ECO:0000256" key="3">
    <source>
        <dbReference type="SAM" id="Phobius"/>
    </source>
</evidence>